<dbReference type="GO" id="GO:0016853">
    <property type="term" value="F:isomerase activity"/>
    <property type="evidence" value="ECO:0007669"/>
    <property type="project" value="UniProtKB-KW"/>
</dbReference>
<dbReference type="InterPro" id="IPR046348">
    <property type="entry name" value="SIS_dom_sf"/>
</dbReference>
<dbReference type="InterPro" id="IPR050099">
    <property type="entry name" value="SIS_GmhA/DiaA_subfam"/>
</dbReference>
<dbReference type="Gene3D" id="3.40.50.10490">
    <property type="entry name" value="Glucose-6-phosphate isomerase like protein, domain 1"/>
    <property type="match status" value="1"/>
</dbReference>
<evidence type="ECO:0000313" key="2">
    <source>
        <dbReference type="EMBL" id="AWO76291.1"/>
    </source>
</evidence>
<dbReference type="AlphaFoldDB" id="A0A2Z3NCW7"/>
<dbReference type="InterPro" id="IPR035472">
    <property type="entry name" value="RpiR-like_SIS"/>
</dbReference>
<organism evidence="2 3">
    <name type="scientific">Geobacillus thermoleovorans</name>
    <name type="common">Bacillus thermoleovorans</name>
    <dbReference type="NCBI Taxonomy" id="33941"/>
    <lineage>
        <taxon>Bacteria</taxon>
        <taxon>Bacillati</taxon>
        <taxon>Bacillota</taxon>
        <taxon>Bacilli</taxon>
        <taxon>Bacillales</taxon>
        <taxon>Anoxybacillaceae</taxon>
        <taxon>Geobacillus</taxon>
        <taxon>Geobacillus thermoleovorans group</taxon>
    </lineage>
</organism>
<dbReference type="Proteomes" id="UP000246996">
    <property type="component" value="Chromosome"/>
</dbReference>
<dbReference type="HAMAP" id="MF_01240">
    <property type="entry name" value="UPF0309"/>
    <property type="match status" value="1"/>
</dbReference>
<dbReference type="InterPro" id="IPR001347">
    <property type="entry name" value="SIS_dom"/>
</dbReference>
<dbReference type="PANTHER" id="PTHR30390">
    <property type="entry name" value="SEDOHEPTULOSE 7-PHOSPHATE ISOMERASE / DNAA INITIATOR-ASSOCIATING FACTOR FOR REPLICATION INITIATION"/>
    <property type="match status" value="1"/>
</dbReference>
<dbReference type="InterPro" id="IPR022951">
    <property type="entry name" value="UPF0309"/>
</dbReference>
<dbReference type="PANTHER" id="PTHR30390:SF7">
    <property type="entry name" value="PHOSPHOHEPTOSE ISOMERASE"/>
    <property type="match status" value="1"/>
</dbReference>
<dbReference type="PROSITE" id="PS51464">
    <property type="entry name" value="SIS"/>
    <property type="match status" value="1"/>
</dbReference>
<sequence>MINQYFQKINEHLELVLSHEKDNLKKAAHMVSEAIQNGGIVQLFGCGHSHILTEEVFYRAGGLVPVKPIFVEPLMLHEGAVRSSMLERMNDLAQNFINHEDIRPEDVFFVLSTSGRNPVPIDVALAAKEKGAYTIAITSLEYSKSQPSRHKSGRLLYEVVDLVIDNHCVRGDAILAHPNVSVPFAPTSTVIGSAILNAVFAEAIVLMAENGIEPPIFLSGNIEGADEHNRRWVEKYKERIPVLVKGHQLSQ</sequence>
<dbReference type="GO" id="GO:0097367">
    <property type="term" value="F:carbohydrate derivative binding"/>
    <property type="evidence" value="ECO:0007669"/>
    <property type="project" value="InterPro"/>
</dbReference>
<dbReference type="Pfam" id="PF13580">
    <property type="entry name" value="SIS_2"/>
    <property type="match status" value="1"/>
</dbReference>
<comment type="similarity">
    <text evidence="1">Belongs to the UPF0309 family.</text>
</comment>
<evidence type="ECO:0000256" key="1">
    <source>
        <dbReference type="HAMAP-Rule" id="MF_01240"/>
    </source>
</evidence>
<dbReference type="NCBIfam" id="NF002805">
    <property type="entry name" value="PRK02947.1"/>
    <property type="match status" value="1"/>
</dbReference>
<dbReference type="EMBL" id="CP027303">
    <property type="protein sequence ID" value="AWO76291.1"/>
    <property type="molecule type" value="Genomic_DNA"/>
</dbReference>
<proteinExistence type="inferred from homology"/>
<keyword evidence="2" id="KW-0413">Isomerase</keyword>
<name>A0A2Z3NCW7_GEOTH</name>
<accession>A0A2Z3NCW7</accession>
<protein>
    <recommendedName>
        <fullName evidence="1">UPF0309 protein C1N76_18505</fullName>
    </recommendedName>
</protein>
<dbReference type="SUPFAM" id="SSF53697">
    <property type="entry name" value="SIS domain"/>
    <property type="match status" value="1"/>
</dbReference>
<reference evidence="3" key="1">
    <citation type="submission" date="2018-02" db="EMBL/GenBank/DDBJ databases">
        <title>The complete genome of bacterial strain SGAirxxxx.</title>
        <authorList>
            <person name="Schuster S.C."/>
        </authorList>
    </citation>
    <scope>NUCLEOTIDE SEQUENCE [LARGE SCALE GENOMIC DNA]</scope>
    <source>
        <strain evidence="3">SGAir0734</strain>
    </source>
</reference>
<dbReference type="CDD" id="cd05013">
    <property type="entry name" value="SIS_RpiR"/>
    <property type="match status" value="1"/>
</dbReference>
<dbReference type="GO" id="GO:1901135">
    <property type="term" value="P:carbohydrate derivative metabolic process"/>
    <property type="evidence" value="ECO:0007669"/>
    <property type="project" value="InterPro"/>
</dbReference>
<dbReference type="RefSeq" id="WP_014195616.1">
    <property type="nucleotide sequence ID" value="NZ_CP027303.2"/>
</dbReference>
<evidence type="ECO:0000313" key="3">
    <source>
        <dbReference type="Proteomes" id="UP000246996"/>
    </source>
</evidence>
<gene>
    <name evidence="2" type="ORF">C1N76_18505</name>
</gene>